<evidence type="ECO:0000256" key="2">
    <source>
        <dbReference type="ARBA" id="ARBA00022741"/>
    </source>
</evidence>
<evidence type="ECO:0000256" key="4">
    <source>
        <dbReference type="ARBA" id="ARBA00022840"/>
    </source>
</evidence>
<reference evidence="9" key="1">
    <citation type="submission" date="2014-12" db="EMBL/GenBank/DDBJ databases">
        <title>Insight into the proteome of Arion vulgaris.</title>
        <authorList>
            <person name="Aradska J."/>
            <person name="Bulat T."/>
            <person name="Smidak R."/>
            <person name="Sarate P."/>
            <person name="Gangsoo J."/>
            <person name="Sialana F."/>
            <person name="Bilban M."/>
            <person name="Lubec G."/>
        </authorList>
    </citation>
    <scope>NUCLEOTIDE SEQUENCE</scope>
    <source>
        <tissue evidence="9">Skin</tissue>
    </source>
</reference>
<organism evidence="9">
    <name type="scientific">Arion vulgaris</name>
    <dbReference type="NCBI Taxonomy" id="1028688"/>
    <lineage>
        <taxon>Eukaryota</taxon>
        <taxon>Metazoa</taxon>
        <taxon>Spiralia</taxon>
        <taxon>Lophotrochozoa</taxon>
        <taxon>Mollusca</taxon>
        <taxon>Gastropoda</taxon>
        <taxon>Heterobranchia</taxon>
        <taxon>Euthyneura</taxon>
        <taxon>Panpulmonata</taxon>
        <taxon>Eupulmonata</taxon>
        <taxon>Stylommatophora</taxon>
        <taxon>Helicina</taxon>
        <taxon>Arionoidea</taxon>
        <taxon>Arionidae</taxon>
        <taxon>Arion</taxon>
    </lineage>
</organism>
<feature type="domain" description="AAA+ ATPase" evidence="8">
    <location>
        <begin position="156"/>
        <end position="294"/>
    </location>
</feature>
<dbReference type="PANTHER" id="PTHR45644:SF3">
    <property type="entry name" value="FI08533P-RELATED"/>
    <property type="match status" value="1"/>
</dbReference>
<keyword evidence="5" id="KW-0496">Mitochondrion</keyword>
<name>A0A0B6ZE81_9EUPU</name>
<keyword evidence="3" id="KW-1000">Mitochondrion outer membrane</keyword>
<evidence type="ECO:0000256" key="7">
    <source>
        <dbReference type="SAM" id="Phobius"/>
    </source>
</evidence>
<dbReference type="GO" id="GO:0005524">
    <property type="term" value="F:ATP binding"/>
    <property type="evidence" value="ECO:0007669"/>
    <property type="project" value="UniProtKB-KW"/>
</dbReference>
<evidence type="ECO:0000256" key="6">
    <source>
        <dbReference type="RuleBase" id="RU003651"/>
    </source>
</evidence>
<gene>
    <name evidence="9" type="primary">ORF56951</name>
</gene>
<dbReference type="InterPro" id="IPR003959">
    <property type="entry name" value="ATPase_AAA_core"/>
</dbReference>
<dbReference type="GO" id="GO:0005741">
    <property type="term" value="C:mitochondrial outer membrane"/>
    <property type="evidence" value="ECO:0007669"/>
    <property type="project" value="UniProtKB-SubCell"/>
</dbReference>
<dbReference type="InterPro" id="IPR051701">
    <property type="entry name" value="Mito_OM_Translocase_MSP1"/>
</dbReference>
<keyword evidence="2 6" id="KW-0547">Nucleotide-binding</keyword>
<dbReference type="Gene3D" id="3.40.50.300">
    <property type="entry name" value="P-loop containing nucleotide triphosphate hydrolases"/>
    <property type="match status" value="1"/>
</dbReference>
<keyword evidence="7" id="KW-0812">Transmembrane</keyword>
<dbReference type="AlphaFoldDB" id="A0A0B6ZE81"/>
<keyword evidence="7" id="KW-0472">Membrane</keyword>
<dbReference type="Pfam" id="PF00004">
    <property type="entry name" value="AAA"/>
    <property type="match status" value="1"/>
</dbReference>
<dbReference type="GO" id="GO:0016887">
    <property type="term" value="F:ATP hydrolysis activity"/>
    <property type="evidence" value="ECO:0007669"/>
    <property type="project" value="InterPro"/>
</dbReference>
<dbReference type="InterPro" id="IPR041569">
    <property type="entry name" value="AAA_lid_3"/>
</dbReference>
<dbReference type="PROSITE" id="PS00674">
    <property type="entry name" value="AAA"/>
    <property type="match status" value="1"/>
</dbReference>
<dbReference type="PANTHER" id="PTHR45644">
    <property type="entry name" value="AAA ATPASE, PUTATIVE (AFU_ORTHOLOGUE AFUA_2G12920)-RELATED-RELATED"/>
    <property type="match status" value="1"/>
</dbReference>
<evidence type="ECO:0000256" key="3">
    <source>
        <dbReference type="ARBA" id="ARBA00022787"/>
    </source>
</evidence>
<sequence>MSVSVFNSFTKNVKDISANLVAEVSRSAKGDPEIVMSSRNQVIAKVLSTFFGVAASFTLAYLGIKWLTDAMDPTKKEKKLAQAEAQKMLTKLGVQNVQKLTDYELCVAANLLDPSSMDVTWESIGGLDTTVQDIQETVILPFKRADLFRNSSLLQPPKGILLYGPPGCGKTMIAKATAKAAGARFINLQVSTLVDKWYGESQKRTEAVFSLAIKLQPTIIFIDEIDSFLRSRSSNDHEATAMMKTQFMSMWDGLTTDPNLRVMVMGATNRPLDVDAAILRRMPSQFYIGMPGQEQRRSIIQLILQDEETEELNYDQLSKLSEGLSGSDLREVCRVAAVAVVHEYVQNHAKRTEDNGTGDSLRMISMTDLQNALYKFKNTMSMPSRMQQPAHPPVD</sequence>
<feature type="transmembrane region" description="Helical" evidence="7">
    <location>
        <begin position="42"/>
        <end position="64"/>
    </location>
</feature>
<dbReference type="EMBL" id="HACG01019130">
    <property type="protein sequence ID" value="CEK65995.1"/>
    <property type="molecule type" value="Transcribed_RNA"/>
</dbReference>
<comment type="subcellular location">
    <subcellularLocation>
        <location evidence="1">Mitochondrion outer membrane</location>
        <topology evidence="1">Single-pass membrane protein</topology>
    </subcellularLocation>
</comment>
<dbReference type="FunFam" id="3.40.50.300:FF:000538">
    <property type="entry name" value="ATPase family AAA domain-containing protein 1"/>
    <property type="match status" value="1"/>
</dbReference>
<proteinExistence type="inferred from homology"/>
<evidence type="ECO:0000256" key="5">
    <source>
        <dbReference type="ARBA" id="ARBA00023128"/>
    </source>
</evidence>
<protein>
    <recommendedName>
        <fullName evidence="8">AAA+ ATPase domain-containing protein</fullName>
    </recommendedName>
</protein>
<evidence type="ECO:0000313" key="9">
    <source>
        <dbReference type="EMBL" id="CEK65995.1"/>
    </source>
</evidence>
<evidence type="ECO:0000256" key="1">
    <source>
        <dbReference type="ARBA" id="ARBA00004572"/>
    </source>
</evidence>
<dbReference type="InterPro" id="IPR027417">
    <property type="entry name" value="P-loop_NTPase"/>
</dbReference>
<keyword evidence="7" id="KW-1133">Transmembrane helix</keyword>
<dbReference type="Gene3D" id="1.10.8.60">
    <property type="match status" value="1"/>
</dbReference>
<accession>A0A0B6ZE81</accession>
<keyword evidence="4 6" id="KW-0067">ATP-binding</keyword>
<dbReference type="Pfam" id="PF17862">
    <property type="entry name" value="AAA_lid_3"/>
    <property type="match status" value="1"/>
</dbReference>
<dbReference type="GO" id="GO:0140570">
    <property type="term" value="P:extraction of mislocalized protein from mitochondrial outer membrane"/>
    <property type="evidence" value="ECO:0007669"/>
    <property type="project" value="TreeGrafter"/>
</dbReference>
<comment type="similarity">
    <text evidence="6">Belongs to the AAA ATPase family.</text>
</comment>
<dbReference type="SUPFAM" id="SSF52540">
    <property type="entry name" value="P-loop containing nucleoside triphosphate hydrolases"/>
    <property type="match status" value="1"/>
</dbReference>
<dbReference type="InterPro" id="IPR003593">
    <property type="entry name" value="AAA+_ATPase"/>
</dbReference>
<evidence type="ECO:0000259" key="8">
    <source>
        <dbReference type="SMART" id="SM00382"/>
    </source>
</evidence>
<dbReference type="SMART" id="SM00382">
    <property type="entry name" value="AAA"/>
    <property type="match status" value="1"/>
</dbReference>
<dbReference type="InterPro" id="IPR003960">
    <property type="entry name" value="ATPase_AAA_CS"/>
</dbReference>